<dbReference type="AlphaFoldDB" id="A0AAN8JB18"/>
<name>A0AAN8JB18_PATCE</name>
<protein>
    <submittedName>
        <fullName evidence="2">Uncharacterized protein</fullName>
    </submittedName>
</protein>
<dbReference type="EMBL" id="JAZGQO010000011">
    <property type="protein sequence ID" value="KAK6174497.1"/>
    <property type="molecule type" value="Genomic_DNA"/>
</dbReference>
<accession>A0AAN8JB18</accession>
<proteinExistence type="predicted"/>
<gene>
    <name evidence="2" type="ORF">SNE40_017762</name>
</gene>
<evidence type="ECO:0000313" key="2">
    <source>
        <dbReference type="EMBL" id="KAK6174497.1"/>
    </source>
</evidence>
<evidence type="ECO:0000313" key="3">
    <source>
        <dbReference type="Proteomes" id="UP001347796"/>
    </source>
</evidence>
<organism evidence="2 3">
    <name type="scientific">Patella caerulea</name>
    <name type="common">Rayed Mediterranean limpet</name>
    <dbReference type="NCBI Taxonomy" id="87958"/>
    <lineage>
        <taxon>Eukaryota</taxon>
        <taxon>Metazoa</taxon>
        <taxon>Spiralia</taxon>
        <taxon>Lophotrochozoa</taxon>
        <taxon>Mollusca</taxon>
        <taxon>Gastropoda</taxon>
        <taxon>Patellogastropoda</taxon>
        <taxon>Patelloidea</taxon>
        <taxon>Patellidae</taxon>
        <taxon>Patella</taxon>
    </lineage>
</organism>
<reference evidence="2 3" key="1">
    <citation type="submission" date="2024-01" db="EMBL/GenBank/DDBJ databases">
        <title>The genome of the rayed Mediterranean limpet Patella caerulea (Linnaeus, 1758).</title>
        <authorList>
            <person name="Anh-Thu Weber A."/>
            <person name="Halstead-Nussloch G."/>
        </authorList>
    </citation>
    <scope>NUCLEOTIDE SEQUENCE [LARGE SCALE GENOMIC DNA]</scope>
    <source>
        <strain evidence="2">AATW-2023a</strain>
        <tissue evidence="2">Whole specimen</tissue>
    </source>
</reference>
<comment type="caution">
    <text evidence="2">The sequence shown here is derived from an EMBL/GenBank/DDBJ whole genome shotgun (WGS) entry which is preliminary data.</text>
</comment>
<dbReference type="Proteomes" id="UP001347796">
    <property type="component" value="Unassembled WGS sequence"/>
</dbReference>
<keyword evidence="1" id="KW-0732">Signal</keyword>
<feature type="signal peptide" evidence="1">
    <location>
        <begin position="1"/>
        <end position="28"/>
    </location>
</feature>
<feature type="chain" id="PRO_5042968236" evidence="1">
    <location>
        <begin position="29"/>
        <end position="90"/>
    </location>
</feature>
<sequence length="90" mass="9724">MANNGHVQIKLVLIMVVILSIHVSSTEGQWAQTIGWGSAGLGKRAPSHTSDSRKHGCVPDPVISSLIIQLSKYEADRLKQCEMAASLDEI</sequence>
<keyword evidence="3" id="KW-1185">Reference proteome</keyword>
<evidence type="ECO:0000256" key="1">
    <source>
        <dbReference type="SAM" id="SignalP"/>
    </source>
</evidence>